<reference evidence="3" key="2">
    <citation type="submission" date="2010-04" db="EMBL/GenBank/DDBJ databases">
        <authorList>
            <person name="Buell R."/>
            <person name="Hamilton J."/>
            <person name="Hostetler J."/>
        </authorList>
    </citation>
    <scope>NUCLEOTIDE SEQUENCE [LARGE SCALE GENOMIC DNA]</scope>
    <source>
        <strain evidence="3">DAOM:BR144</strain>
    </source>
</reference>
<dbReference type="eggNOG" id="ENOG502TCEW">
    <property type="taxonomic scope" value="Eukaryota"/>
</dbReference>
<evidence type="ECO:0000313" key="3">
    <source>
        <dbReference type="Proteomes" id="UP000019132"/>
    </source>
</evidence>
<protein>
    <submittedName>
        <fullName evidence="2">Uncharacterized protein</fullName>
    </submittedName>
</protein>
<dbReference type="InParanoid" id="K3W950"/>
<evidence type="ECO:0000256" key="1">
    <source>
        <dbReference type="SAM" id="SignalP"/>
    </source>
</evidence>
<dbReference type="HOGENOM" id="CLU_954668_0_0_1"/>
<reference evidence="2" key="3">
    <citation type="submission" date="2015-02" db="UniProtKB">
        <authorList>
            <consortium name="EnsemblProtists"/>
        </authorList>
    </citation>
    <scope>IDENTIFICATION</scope>
    <source>
        <strain evidence="2">DAOM BR144</strain>
    </source>
</reference>
<dbReference type="EnsemblProtists" id="PYU1_T001491">
    <property type="protein sequence ID" value="PYU1_T001491"/>
    <property type="gene ID" value="PYU1_G001491"/>
</dbReference>
<dbReference type="Proteomes" id="UP000019132">
    <property type="component" value="Unassembled WGS sequence"/>
</dbReference>
<name>K3W950_GLOUD</name>
<feature type="chain" id="PRO_5003870815" evidence="1">
    <location>
        <begin position="33"/>
        <end position="292"/>
    </location>
</feature>
<organism evidence="2 3">
    <name type="scientific">Globisporangium ultimum (strain ATCC 200006 / CBS 805.95 / DAOM BR144)</name>
    <name type="common">Pythium ultimum</name>
    <dbReference type="NCBI Taxonomy" id="431595"/>
    <lineage>
        <taxon>Eukaryota</taxon>
        <taxon>Sar</taxon>
        <taxon>Stramenopiles</taxon>
        <taxon>Oomycota</taxon>
        <taxon>Peronosporomycetes</taxon>
        <taxon>Pythiales</taxon>
        <taxon>Pythiaceae</taxon>
        <taxon>Globisporangium</taxon>
    </lineage>
</organism>
<sequence length="292" mass="31347">MAFATRRTRLSTATMLLLLCTCSSLLSSATLADGSQAGSSFVVVEDPITSTSTSRFDKVWHIKSGASGSPTAVANLVLDLPGQVFVSYAKSKSVASDVLGVITVSDSVSTTVEAVGVSIRSAMKGEKVMIHSKNATALSDDHASLLTTVQLLRKSALKKVITNGAATVVIADNVLFSKKKEDYKEQRDIRKLEDTNSSSLIVQELAIDKKRTTRSWMIKPFFERNNEVPIAVDLNLAIPGAARVKRIDSDLLPEGVIGTIAVASNETLDSLDQIEVVTHHANSSEIVQTTQW</sequence>
<proteinExistence type="predicted"/>
<reference evidence="3" key="1">
    <citation type="journal article" date="2010" name="Genome Biol.">
        <title>Genome sequence of the necrotrophic plant pathogen Pythium ultimum reveals original pathogenicity mechanisms and effector repertoire.</title>
        <authorList>
            <person name="Levesque C.A."/>
            <person name="Brouwer H."/>
            <person name="Cano L."/>
            <person name="Hamilton J.P."/>
            <person name="Holt C."/>
            <person name="Huitema E."/>
            <person name="Raffaele S."/>
            <person name="Robideau G.P."/>
            <person name="Thines M."/>
            <person name="Win J."/>
            <person name="Zerillo M.M."/>
            <person name="Beakes G.W."/>
            <person name="Boore J.L."/>
            <person name="Busam D."/>
            <person name="Dumas B."/>
            <person name="Ferriera S."/>
            <person name="Fuerstenberg S.I."/>
            <person name="Gachon C.M."/>
            <person name="Gaulin E."/>
            <person name="Govers F."/>
            <person name="Grenville-Briggs L."/>
            <person name="Horner N."/>
            <person name="Hostetler J."/>
            <person name="Jiang R.H."/>
            <person name="Johnson J."/>
            <person name="Krajaejun T."/>
            <person name="Lin H."/>
            <person name="Meijer H.J."/>
            <person name="Moore B."/>
            <person name="Morris P."/>
            <person name="Phuntmart V."/>
            <person name="Puiu D."/>
            <person name="Shetty J."/>
            <person name="Stajich J.E."/>
            <person name="Tripathy S."/>
            <person name="Wawra S."/>
            <person name="van West P."/>
            <person name="Whitty B.R."/>
            <person name="Coutinho P.M."/>
            <person name="Henrissat B."/>
            <person name="Martin F."/>
            <person name="Thomas P.D."/>
            <person name="Tyler B.M."/>
            <person name="De Vries R.P."/>
            <person name="Kamoun S."/>
            <person name="Yandell M."/>
            <person name="Tisserat N."/>
            <person name="Buell C.R."/>
        </authorList>
    </citation>
    <scope>NUCLEOTIDE SEQUENCE</scope>
    <source>
        <strain evidence="3">DAOM:BR144</strain>
    </source>
</reference>
<evidence type="ECO:0000313" key="2">
    <source>
        <dbReference type="EnsemblProtists" id="PYU1_T001491"/>
    </source>
</evidence>
<dbReference type="EMBL" id="GL376626">
    <property type="status" value="NOT_ANNOTATED_CDS"/>
    <property type="molecule type" value="Genomic_DNA"/>
</dbReference>
<keyword evidence="1" id="KW-0732">Signal</keyword>
<dbReference type="AlphaFoldDB" id="K3W950"/>
<feature type="signal peptide" evidence="1">
    <location>
        <begin position="1"/>
        <end position="32"/>
    </location>
</feature>
<accession>K3W950</accession>
<dbReference type="VEuPathDB" id="FungiDB:PYU1_G001491"/>
<keyword evidence="3" id="KW-1185">Reference proteome</keyword>